<gene>
    <name evidence="7" type="ORF">HERILL_LOCUS14233</name>
</gene>
<proteinExistence type="inferred from homology"/>
<evidence type="ECO:0000256" key="3">
    <source>
        <dbReference type="ARBA" id="ARBA00022490"/>
    </source>
</evidence>
<dbReference type="FunCoup" id="A0A7R8Z005">
    <property type="interactions" value="1"/>
</dbReference>
<comment type="subcellular location">
    <subcellularLocation>
        <location evidence="1">Cell projection</location>
        <location evidence="1">Cilium</location>
    </subcellularLocation>
    <subcellularLocation>
        <location evidence="2">Cytoplasm</location>
        <location evidence="2">Cytoskeleton</location>
    </subcellularLocation>
</comment>
<comment type="similarity">
    <text evidence="6">Belongs to the PIERCE1 family.</text>
</comment>
<evidence type="ECO:0000256" key="6">
    <source>
        <dbReference type="ARBA" id="ARBA00038014"/>
    </source>
</evidence>
<dbReference type="EMBL" id="LR899014">
    <property type="protein sequence ID" value="CAD7091834.1"/>
    <property type="molecule type" value="Genomic_DNA"/>
</dbReference>
<evidence type="ECO:0000313" key="7">
    <source>
        <dbReference type="EMBL" id="CAD7091834.1"/>
    </source>
</evidence>
<dbReference type="OrthoDB" id="546383at2759"/>
<sequence>MCENRNLDEVRNEINANLTHFQCDKPDLRTSKVYQTFNLPHRFECPCKLSEVGNFVLSSQQLLIFLSDLFQGYGAQKPNQNPFYKTVNSEYGWFAPNPHTVPLRFFPRSQDFSTNLARSGMYRNYSLNTAMDKTFY</sequence>
<dbReference type="AlphaFoldDB" id="A0A7R8Z005"/>
<evidence type="ECO:0000256" key="4">
    <source>
        <dbReference type="ARBA" id="ARBA00023212"/>
    </source>
</evidence>
<evidence type="ECO:0000256" key="2">
    <source>
        <dbReference type="ARBA" id="ARBA00004245"/>
    </source>
</evidence>
<evidence type="ECO:0000313" key="8">
    <source>
        <dbReference type="Proteomes" id="UP000594454"/>
    </source>
</evidence>
<protein>
    <submittedName>
        <fullName evidence="7">Uncharacterized protein</fullName>
    </submittedName>
</protein>
<dbReference type="GO" id="GO:0035082">
    <property type="term" value="P:axoneme assembly"/>
    <property type="evidence" value="ECO:0007669"/>
    <property type="project" value="InterPro"/>
</dbReference>
<dbReference type="Proteomes" id="UP000594454">
    <property type="component" value="Chromosome 6"/>
</dbReference>
<dbReference type="PANTHER" id="PTHR20899">
    <property type="entry name" value="PIERCE HOMOLOG"/>
    <property type="match status" value="1"/>
</dbReference>
<evidence type="ECO:0000256" key="1">
    <source>
        <dbReference type="ARBA" id="ARBA00004138"/>
    </source>
</evidence>
<dbReference type="InParanoid" id="A0A7R8Z005"/>
<keyword evidence="5" id="KW-0966">Cell projection</keyword>
<evidence type="ECO:0000256" key="5">
    <source>
        <dbReference type="ARBA" id="ARBA00023273"/>
    </source>
</evidence>
<accession>A0A7R8Z005</accession>
<dbReference type="Pfam" id="PF14892">
    <property type="entry name" value="PIRC1_2"/>
    <property type="match status" value="1"/>
</dbReference>
<dbReference type="GO" id="GO:0005879">
    <property type="term" value="C:axonemal microtubule"/>
    <property type="evidence" value="ECO:0007669"/>
    <property type="project" value="InterPro"/>
</dbReference>
<dbReference type="PANTHER" id="PTHR20899:SF1">
    <property type="entry name" value="PIERCER OF MICROTUBULE WALL 1 PROTEIN"/>
    <property type="match status" value="1"/>
</dbReference>
<keyword evidence="3" id="KW-0963">Cytoplasm</keyword>
<keyword evidence="8" id="KW-1185">Reference proteome</keyword>
<organism evidence="7 8">
    <name type="scientific">Hermetia illucens</name>
    <name type="common">Black soldier fly</name>
    <dbReference type="NCBI Taxonomy" id="343691"/>
    <lineage>
        <taxon>Eukaryota</taxon>
        <taxon>Metazoa</taxon>
        <taxon>Ecdysozoa</taxon>
        <taxon>Arthropoda</taxon>
        <taxon>Hexapoda</taxon>
        <taxon>Insecta</taxon>
        <taxon>Pterygota</taxon>
        <taxon>Neoptera</taxon>
        <taxon>Endopterygota</taxon>
        <taxon>Diptera</taxon>
        <taxon>Brachycera</taxon>
        <taxon>Stratiomyomorpha</taxon>
        <taxon>Stratiomyidae</taxon>
        <taxon>Hermetiinae</taxon>
        <taxon>Hermetia</taxon>
    </lineage>
</organism>
<reference evidence="7 8" key="1">
    <citation type="submission" date="2020-11" db="EMBL/GenBank/DDBJ databases">
        <authorList>
            <person name="Wallbank WR R."/>
            <person name="Pardo Diaz C."/>
            <person name="Kozak K."/>
            <person name="Martin S."/>
            <person name="Jiggins C."/>
            <person name="Moest M."/>
            <person name="Warren A I."/>
            <person name="Generalovic N T."/>
            <person name="Byers J.R.P. K."/>
            <person name="Montejo-Kovacevich G."/>
            <person name="Yen C E."/>
        </authorList>
    </citation>
    <scope>NUCLEOTIDE SEQUENCE [LARGE SCALE GENOMIC DNA]</scope>
</reference>
<dbReference type="InterPro" id="IPR026507">
    <property type="entry name" value="PIRC1/2"/>
</dbReference>
<keyword evidence="4" id="KW-0206">Cytoskeleton</keyword>
<name>A0A7R8Z005_HERIL</name>